<keyword evidence="4" id="KW-0963">Cytoplasm</keyword>
<reference evidence="6" key="2">
    <citation type="submission" date="2020-09" db="EMBL/GenBank/DDBJ databases">
        <authorList>
            <person name="Sun Q."/>
            <person name="Kim S."/>
        </authorList>
    </citation>
    <scope>NUCLEOTIDE SEQUENCE</scope>
    <source>
        <strain evidence="6">KCTC 32501</strain>
    </source>
</reference>
<dbReference type="AlphaFoldDB" id="A0A8J3CK28"/>
<accession>A0A8J3CK28</accession>
<evidence type="ECO:0000313" key="7">
    <source>
        <dbReference type="Proteomes" id="UP000614287"/>
    </source>
</evidence>
<dbReference type="Pfam" id="PF03937">
    <property type="entry name" value="Sdh5"/>
    <property type="match status" value="1"/>
</dbReference>
<dbReference type="Gene3D" id="1.10.150.250">
    <property type="entry name" value="Flavinator of succinate dehydrogenase"/>
    <property type="match status" value="1"/>
</dbReference>
<comment type="subcellular location">
    <subcellularLocation>
        <location evidence="1">Cytoplasm</location>
    </subcellularLocation>
</comment>
<evidence type="ECO:0000256" key="4">
    <source>
        <dbReference type="ARBA" id="ARBA00022490"/>
    </source>
</evidence>
<dbReference type="InterPro" id="IPR036714">
    <property type="entry name" value="SDH_sf"/>
</dbReference>
<dbReference type="PANTHER" id="PTHR39585">
    <property type="entry name" value="FAD ASSEMBLY FACTOR SDHE"/>
    <property type="match status" value="1"/>
</dbReference>
<evidence type="ECO:0000313" key="6">
    <source>
        <dbReference type="EMBL" id="GHA67588.1"/>
    </source>
</evidence>
<keyword evidence="7" id="KW-1185">Reference proteome</keyword>
<dbReference type="GO" id="GO:0005737">
    <property type="term" value="C:cytoplasm"/>
    <property type="evidence" value="ECO:0007669"/>
    <property type="project" value="UniProtKB-SubCell"/>
</dbReference>
<dbReference type="Proteomes" id="UP000614287">
    <property type="component" value="Unassembled WGS sequence"/>
</dbReference>
<evidence type="ECO:0000256" key="1">
    <source>
        <dbReference type="ARBA" id="ARBA00004496"/>
    </source>
</evidence>
<protein>
    <recommendedName>
        <fullName evidence="3">FAD assembly factor SdhE</fullName>
    </recommendedName>
</protein>
<evidence type="ECO:0000256" key="2">
    <source>
        <dbReference type="ARBA" id="ARBA00008571"/>
    </source>
</evidence>
<evidence type="ECO:0000256" key="3">
    <source>
        <dbReference type="ARBA" id="ARBA00019418"/>
    </source>
</evidence>
<sequence>MSVNTEIISDEKRRVRLRWRAKRGLLENDIIMTRFFEQHEARLTDDEVYGLDLLLDLPDDELFALLMNRKALAEVDPSEHTMTSDDMRLAEHVLDFLKSV</sequence>
<dbReference type="InterPro" id="IPR050531">
    <property type="entry name" value="SdhE_FAD_assembly_factor"/>
</dbReference>
<proteinExistence type="inferred from homology"/>
<dbReference type="GO" id="GO:0006105">
    <property type="term" value="P:succinate metabolic process"/>
    <property type="evidence" value="ECO:0007669"/>
    <property type="project" value="TreeGrafter"/>
</dbReference>
<dbReference type="SUPFAM" id="SSF109910">
    <property type="entry name" value="YgfY-like"/>
    <property type="match status" value="1"/>
</dbReference>
<comment type="similarity">
    <text evidence="2">Belongs to the SdhE FAD assembly factor family.</text>
</comment>
<gene>
    <name evidence="6" type="ORF">GCM10009007_05310</name>
</gene>
<keyword evidence="5" id="KW-0143">Chaperone</keyword>
<dbReference type="InterPro" id="IPR005631">
    <property type="entry name" value="SDH"/>
</dbReference>
<evidence type="ECO:0000256" key="5">
    <source>
        <dbReference type="ARBA" id="ARBA00023186"/>
    </source>
</evidence>
<name>A0A8J3CK28_9BURK</name>
<dbReference type="EMBL" id="BMZG01000002">
    <property type="protein sequence ID" value="GHA67588.1"/>
    <property type="molecule type" value="Genomic_DNA"/>
</dbReference>
<comment type="caution">
    <text evidence="6">The sequence shown here is derived from an EMBL/GenBank/DDBJ whole genome shotgun (WGS) entry which is preliminary data.</text>
</comment>
<dbReference type="PANTHER" id="PTHR39585:SF1">
    <property type="entry name" value="FAD ASSEMBLY FACTOR SDHE"/>
    <property type="match status" value="1"/>
</dbReference>
<dbReference type="RefSeq" id="WP_189491154.1">
    <property type="nucleotide sequence ID" value="NZ_BMZG01000002.1"/>
</dbReference>
<organism evidence="6 7">
    <name type="scientific">Formosimonas limnophila</name>
    <dbReference type="NCBI Taxonomy" id="1384487"/>
    <lineage>
        <taxon>Bacteria</taxon>
        <taxon>Pseudomonadati</taxon>
        <taxon>Pseudomonadota</taxon>
        <taxon>Betaproteobacteria</taxon>
        <taxon>Burkholderiales</taxon>
        <taxon>Burkholderiaceae</taxon>
        <taxon>Formosimonas</taxon>
    </lineage>
</organism>
<reference evidence="6" key="1">
    <citation type="journal article" date="2014" name="Int. J. Syst. Evol. Microbiol.">
        <title>Complete genome sequence of Corynebacterium casei LMG S-19264T (=DSM 44701T), isolated from a smear-ripened cheese.</title>
        <authorList>
            <consortium name="US DOE Joint Genome Institute (JGI-PGF)"/>
            <person name="Walter F."/>
            <person name="Albersmeier A."/>
            <person name="Kalinowski J."/>
            <person name="Ruckert C."/>
        </authorList>
    </citation>
    <scope>NUCLEOTIDE SEQUENCE</scope>
    <source>
        <strain evidence="6">KCTC 32501</strain>
    </source>
</reference>